<dbReference type="PROSITE" id="PS00211">
    <property type="entry name" value="ABC_TRANSPORTER_1"/>
    <property type="match status" value="1"/>
</dbReference>
<sequence length="487" mass="52179">MSQVPSTAGHQPIRIENVSKTFGATKALRNVSLEVAPGSIHALIGLNGSGKSTLVKVMDGYHSADEGTVSMGEVAFVHQDLGLLPSLTVLENFVIGRPMAMRFGQIDWKTEAKRARNALAEFGLENTLDQQLASLSLANQAIIACARALDRSRGAAIDSLVLDEPTSALPSHEIGLLADAMKAFAARGVGIVFITHRLQEVKDLADTVTVLRNGESVFTGPTADLAIPDMVQLMVGDAPVHTTHEARAAVRTAEPVLSIRALHDDTIDDLDLDIYGGEIVGAFGMVGSGLERLGALAAGREIARAGTVEFEGRPLTAGDARARRIGYVPSDRPRRGVLPGLTVRENISVRSLARTIRAGGISRRREQALAARWTEELSVKPRDPEASILTLSGGNQQKAILGRWLAIEPAAIVAEEPTQGIDVWAKQDILRRLRMTAETGAGVLLTAVEPEEIIDFCDRVVVLRAGRVVLDARREDVVITDILSAMH</sequence>
<feature type="domain" description="ABC transporter" evidence="5">
    <location>
        <begin position="250"/>
        <end position="487"/>
    </location>
</feature>
<dbReference type="InterPro" id="IPR003439">
    <property type="entry name" value="ABC_transporter-like_ATP-bd"/>
</dbReference>
<name>A0ABX2SIT3_9ACTN</name>
<dbReference type="EMBL" id="JACBZN010000001">
    <property type="protein sequence ID" value="NYI38804.1"/>
    <property type="molecule type" value="Genomic_DNA"/>
</dbReference>
<dbReference type="InterPro" id="IPR027417">
    <property type="entry name" value="P-loop_NTPase"/>
</dbReference>
<reference evidence="6 7" key="1">
    <citation type="submission" date="2020-07" db="EMBL/GenBank/DDBJ databases">
        <title>Sequencing the genomes of 1000 actinobacteria strains.</title>
        <authorList>
            <person name="Klenk H.-P."/>
        </authorList>
    </citation>
    <scope>NUCLEOTIDE SEQUENCE [LARGE SCALE GENOMIC DNA]</scope>
    <source>
        <strain evidence="6 7">DSM 19087</strain>
    </source>
</reference>
<evidence type="ECO:0000256" key="1">
    <source>
        <dbReference type="ARBA" id="ARBA00022448"/>
    </source>
</evidence>
<gene>
    <name evidence="6" type="ORF">BJ975_002179</name>
</gene>
<proteinExistence type="predicted"/>
<organism evidence="6 7">
    <name type="scientific">Aeromicrobium tamlense</name>
    <dbReference type="NCBI Taxonomy" id="375541"/>
    <lineage>
        <taxon>Bacteria</taxon>
        <taxon>Bacillati</taxon>
        <taxon>Actinomycetota</taxon>
        <taxon>Actinomycetes</taxon>
        <taxon>Propionibacteriales</taxon>
        <taxon>Nocardioidaceae</taxon>
        <taxon>Aeromicrobium</taxon>
    </lineage>
</organism>
<evidence type="ECO:0000256" key="4">
    <source>
        <dbReference type="ARBA" id="ARBA00022840"/>
    </source>
</evidence>
<dbReference type="InterPro" id="IPR003593">
    <property type="entry name" value="AAA+_ATPase"/>
</dbReference>
<feature type="domain" description="ABC transporter" evidence="5">
    <location>
        <begin position="13"/>
        <end position="238"/>
    </location>
</feature>
<keyword evidence="1" id="KW-0813">Transport</keyword>
<dbReference type="InterPro" id="IPR017871">
    <property type="entry name" value="ABC_transporter-like_CS"/>
</dbReference>
<dbReference type="PANTHER" id="PTHR43790">
    <property type="entry name" value="CARBOHYDRATE TRANSPORT ATP-BINDING PROTEIN MG119-RELATED"/>
    <property type="match status" value="1"/>
</dbReference>
<dbReference type="Proteomes" id="UP000587211">
    <property type="component" value="Unassembled WGS sequence"/>
</dbReference>
<evidence type="ECO:0000313" key="7">
    <source>
        <dbReference type="Proteomes" id="UP000587211"/>
    </source>
</evidence>
<evidence type="ECO:0000313" key="6">
    <source>
        <dbReference type="EMBL" id="NYI38804.1"/>
    </source>
</evidence>
<evidence type="ECO:0000256" key="2">
    <source>
        <dbReference type="ARBA" id="ARBA00022737"/>
    </source>
</evidence>
<dbReference type="PROSITE" id="PS50893">
    <property type="entry name" value="ABC_TRANSPORTER_2"/>
    <property type="match status" value="2"/>
</dbReference>
<dbReference type="RefSeq" id="WP_179425844.1">
    <property type="nucleotide sequence ID" value="NZ_JACBZN010000001.1"/>
</dbReference>
<keyword evidence="2" id="KW-0677">Repeat</keyword>
<comment type="caution">
    <text evidence="6">The sequence shown here is derived from an EMBL/GenBank/DDBJ whole genome shotgun (WGS) entry which is preliminary data.</text>
</comment>
<dbReference type="Pfam" id="PF00005">
    <property type="entry name" value="ABC_tran"/>
    <property type="match status" value="2"/>
</dbReference>
<dbReference type="SMART" id="SM00382">
    <property type="entry name" value="AAA"/>
    <property type="match status" value="1"/>
</dbReference>
<dbReference type="InterPro" id="IPR050107">
    <property type="entry name" value="ABC_carbohydrate_import_ATPase"/>
</dbReference>
<keyword evidence="7" id="KW-1185">Reference proteome</keyword>
<evidence type="ECO:0000259" key="5">
    <source>
        <dbReference type="PROSITE" id="PS50893"/>
    </source>
</evidence>
<dbReference type="CDD" id="cd03216">
    <property type="entry name" value="ABC_Carb_Monos_I"/>
    <property type="match status" value="1"/>
</dbReference>
<accession>A0ABX2SIT3</accession>
<keyword evidence="3" id="KW-0547">Nucleotide-binding</keyword>
<evidence type="ECO:0000256" key="3">
    <source>
        <dbReference type="ARBA" id="ARBA00022741"/>
    </source>
</evidence>
<dbReference type="SUPFAM" id="SSF52540">
    <property type="entry name" value="P-loop containing nucleoside triphosphate hydrolases"/>
    <property type="match status" value="2"/>
</dbReference>
<keyword evidence="4" id="KW-0067">ATP-binding</keyword>
<dbReference type="Gene3D" id="3.40.50.300">
    <property type="entry name" value="P-loop containing nucleotide triphosphate hydrolases"/>
    <property type="match status" value="2"/>
</dbReference>
<dbReference type="PANTHER" id="PTHR43790:SF9">
    <property type="entry name" value="GALACTOFURANOSE TRANSPORTER ATP-BINDING PROTEIN YTFR"/>
    <property type="match status" value="1"/>
</dbReference>
<protein>
    <submittedName>
        <fullName evidence="6">ABC-type sugar transport system ATPase subunit</fullName>
    </submittedName>
</protein>
<keyword evidence="6" id="KW-0762">Sugar transport</keyword>